<dbReference type="InterPro" id="IPR032675">
    <property type="entry name" value="LRR_dom_sf"/>
</dbReference>
<keyword evidence="2" id="KW-1185">Reference proteome</keyword>
<accession>A0A1C7M8B4</accession>
<gene>
    <name evidence="1" type="ORF">A0H81_07300</name>
</gene>
<evidence type="ECO:0000313" key="2">
    <source>
        <dbReference type="Proteomes" id="UP000092993"/>
    </source>
</evidence>
<proteinExistence type="predicted"/>
<dbReference type="OrthoDB" id="550575at2759"/>
<dbReference type="AlphaFoldDB" id="A0A1C7M8B4"/>
<comment type="caution">
    <text evidence="1">The sequence shown here is derived from an EMBL/GenBank/DDBJ whole genome shotgun (WGS) entry which is preliminary data.</text>
</comment>
<dbReference type="SUPFAM" id="SSF52047">
    <property type="entry name" value="RNI-like"/>
    <property type="match status" value="1"/>
</dbReference>
<dbReference type="EMBL" id="LUGG01000007">
    <property type="protein sequence ID" value="OBZ73163.1"/>
    <property type="molecule type" value="Genomic_DNA"/>
</dbReference>
<dbReference type="Proteomes" id="UP000092993">
    <property type="component" value="Unassembled WGS sequence"/>
</dbReference>
<reference evidence="1 2" key="1">
    <citation type="submission" date="2016-03" db="EMBL/GenBank/DDBJ databases">
        <title>Whole genome sequencing of Grifola frondosa 9006-11.</title>
        <authorList>
            <person name="Min B."/>
            <person name="Park H."/>
            <person name="Kim J.-G."/>
            <person name="Cho H."/>
            <person name="Oh Y.-L."/>
            <person name="Kong W.-S."/>
            <person name="Choi I.-G."/>
        </authorList>
    </citation>
    <scope>NUCLEOTIDE SEQUENCE [LARGE SCALE GENOMIC DNA]</scope>
    <source>
        <strain evidence="1 2">9006-11</strain>
    </source>
</reference>
<name>A0A1C7M8B4_GRIFR</name>
<sequence length="143" mass="16027">MGVGADLRDNGLVRLLETMPFVRRLDLEGACDITDDLLLTNTPNLGPRGERDPRMRLPQPGHALEHLTISYTNNITNDALTRLMRGCMHLRILKADNTHLSGRARRLADTRIVVIDCRTHWFFAFNSAAQVCISCCAPCLLTQ</sequence>
<dbReference type="Gene3D" id="3.80.10.10">
    <property type="entry name" value="Ribonuclease Inhibitor"/>
    <property type="match status" value="1"/>
</dbReference>
<protein>
    <submittedName>
        <fullName evidence="1">Uncharacterized protein</fullName>
    </submittedName>
</protein>
<organism evidence="1 2">
    <name type="scientific">Grifola frondosa</name>
    <name type="common">Maitake</name>
    <name type="synonym">Polyporus frondosus</name>
    <dbReference type="NCBI Taxonomy" id="5627"/>
    <lineage>
        <taxon>Eukaryota</taxon>
        <taxon>Fungi</taxon>
        <taxon>Dikarya</taxon>
        <taxon>Basidiomycota</taxon>
        <taxon>Agaricomycotina</taxon>
        <taxon>Agaricomycetes</taxon>
        <taxon>Polyporales</taxon>
        <taxon>Grifolaceae</taxon>
        <taxon>Grifola</taxon>
    </lineage>
</organism>
<evidence type="ECO:0000313" key="1">
    <source>
        <dbReference type="EMBL" id="OBZ73163.1"/>
    </source>
</evidence>